<dbReference type="GO" id="GO:0016787">
    <property type="term" value="F:hydrolase activity"/>
    <property type="evidence" value="ECO:0007669"/>
    <property type="project" value="UniProtKB-KW"/>
</dbReference>
<reference evidence="2" key="1">
    <citation type="submission" date="2020-12" db="EMBL/GenBank/DDBJ databases">
        <title>Leucobacter sp. CAS1, isolated from Chromium sludge.</title>
        <authorList>
            <person name="Xu Z."/>
        </authorList>
    </citation>
    <scope>NUCLEOTIDE SEQUENCE</scope>
    <source>
        <strain evidence="2">CSA1</strain>
    </source>
</reference>
<evidence type="ECO:0000313" key="3">
    <source>
        <dbReference type="Proteomes" id="UP000608530"/>
    </source>
</evidence>
<protein>
    <submittedName>
        <fullName evidence="2">Serine hydrolase</fullName>
    </submittedName>
</protein>
<dbReference type="InterPro" id="IPR012338">
    <property type="entry name" value="Beta-lactam/transpept-like"/>
</dbReference>
<keyword evidence="3" id="KW-1185">Reference proteome</keyword>
<dbReference type="Gene3D" id="3.40.710.10">
    <property type="entry name" value="DD-peptidase/beta-lactamase superfamily"/>
    <property type="match status" value="1"/>
</dbReference>
<dbReference type="PANTHER" id="PTHR43283:SF7">
    <property type="entry name" value="BETA-LACTAMASE-RELATED DOMAIN-CONTAINING PROTEIN"/>
    <property type="match status" value="1"/>
</dbReference>
<feature type="domain" description="Beta-lactamase-related" evidence="1">
    <location>
        <begin position="89"/>
        <end position="386"/>
    </location>
</feature>
<dbReference type="RefSeq" id="WP_200115630.1">
    <property type="nucleotide sequence ID" value="NZ_JAEHOH010000013.1"/>
</dbReference>
<dbReference type="Pfam" id="PF00144">
    <property type="entry name" value="Beta-lactamase"/>
    <property type="match status" value="1"/>
</dbReference>
<dbReference type="EMBL" id="JAEHOH010000013">
    <property type="protein sequence ID" value="MBK0419496.1"/>
    <property type="molecule type" value="Genomic_DNA"/>
</dbReference>
<dbReference type="PANTHER" id="PTHR43283">
    <property type="entry name" value="BETA-LACTAMASE-RELATED"/>
    <property type="match status" value="1"/>
</dbReference>
<dbReference type="SUPFAM" id="SSF56601">
    <property type="entry name" value="beta-lactamase/transpeptidase-like"/>
    <property type="match status" value="1"/>
</dbReference>
<dbReference type="AlphaFoldDB" id="A0A934UVI0"/>
<evidence type="ECO:0000259" key="1">
    <source>
        <dbReference type="Pfam" id="PF00144"/>
    </source>
</evidence>
<keyword evidence="2" id="KW-0378">Hydrolase</keyword>
<accession>A0A934UVI0</accession>
<dbReference type="Proteomes" id="UP000608530">
    <property type="component" value="Unassembled WGS sequence"/>
</dbReference>
<organism evidence="2 3">
    <name type="scientific">Leucobacter chromiisoli</name>
    <dbReference type="NCBI Taxonomy" id="2796471"/>
    <lineage>
        <taxon>Bacteria</taxon>
        <taxon>Bacillati</taxon>
        <taxon>Actinomycetota</taxon>
        <taxon>Actinomycetes</taxon>
        <taxon>Micrococcales</taxon>
        <taxon>Microbacteriaceae</taxon>
        <taxon>Leucobacter</taxon>
    </lineage>
</organism>
<dbReference type="InterPro" id="IPR001466">
    <property type="entry name" value="Beta-lactam-related"/>
</dbReference>
<sequence length="400" mass="44029">MQANDEGAVQRRTVPGRRQHELGLTEAPTLDTWQEPRFNRWAFRHFAETVPTTAVSRIPLSRRPEPAGLDRVAHVPELHERLEDTYTDAILVQRGDEVLAEWYAPGFGPEQPHLLMSVSKSLLAIAFGALIDDGIVDPAHEMRRYAPDLAGSAFGGATVQQALDMLVSVEYSEDYDDPESEVQAHDRAANFRGARAERRAGDPQNVYEFLARLAQRGEHGRVFQYCSAVTDALAWVAENATGQRYAEVLSDRLWSQLGCAHDARIGVDRGGFAFANGGVECTARDLARVGRLMLDGGEIEGRRVVSEAWVAQTMAGGDPAHTEGSPKREVFPNFTYRNQWWSLGDARGSVHAVGIHGQYLWLDPASGTIIVKFSSAPEAVDYENTRTTAGLFADLIDAVS</sequence>
<name>A0A934UVI0_9MICO</name>
<evidence type="ECO:0000313" key="2">
    <source>
        <dbReference type="EMBL" id="MBK0419496.1"/>
    </source>
</evidence>
<gene>
    <name evidence="2" type="ORF">JD276_10670</name>
</gene>
<proteinExistence type="predicted"/>
<dbReference type="InterPro" id="IPR050789">
    <property type="entry name" value="Diverse_Enzym_Activities"/>
</dbReference>
<comment type="caution">
    <text evidence="2">The sequence shown here is derived from an EMBL/GenBank/DDBJ whole genome shotgun (WGS) entry which is preliminary data.</text>
</comment>